<evidence type="ECO:0000256" key="8">
    <source>
        <dbReference type="SAM" id="MobiDB-lite"/>
    </source>
</evidence>
<dbReference type="GO" id="GO:0005829">
    <property type="term" value="C:cytosol"/>
    <property type="evidence" value="ECO:0007669"/>
    <property type="project" value="TreeGrafter"/>
</dbReference>
<comment type="similarity">
    <text evidence="1 7">Belongs to the peptidase M16 family.</text>
</comment>
<dbReference type="Gene3D" id="3.30.830.10">
    <property type="entry name" value="Metalloenzyme, LuxS/M16 peptidase-like"/>
    <property type="match status" value="4"/>
</dbReference>
<keyword evidence="2" id="KW-0645">Protease</keyword>
<evidence type="ECO:0000256" key="1">
    <source>
        <dbReference type="ARBA" id="ARBA00007261"/>
    </source>
</evidence>
<evidence type="ECO:0000256" key="4">
    <source>
        <dbReference type="ARBA" id="ARBA00022801"/>
    </source>
</evidence>
<evidence type="ECO:0000259" key="12">
    <source>
        <dbReference type="Pfam" id="PF22456"/>
    </source>
</evidence>
<dbReference type="SUPFAM" id="SSF63411">
    <property type="entry name" value="LuxS/MPP-like metallohydrolase"/>
    <property type="match status" value="4"/>
</dbReference>
<dbReference type="InterPro" id="IPR001431">
    <property type="entry name" value="Pept_M16_Zn_BS"/>
</dbReference>
<evidence type="ECO:0000256" key="2">
    <source>
        <dbReference type="ARBA" id="ARBA00022670"/>
    </source>
</evidence>
<name>A0A068SF95_9FUNG</name>
<keyword evidence="14" id="KW-1185">Reference proteome</keyword>
<dbReference type="InterPro" id="IPR011765">
    <property type="entry name" value="Pept_M16_N"/>
</dbReference>
<feature type="domain" description="Peptidase M16 C-terminal" evidence="10">
    <location>
        <begin position="208"/>
        <end position="386"/>
    </location>
</feature>
<dbReference type="GO" id="GO:0043171">
    <property type="term" value="P:peptide catabolic process"/>
    <property type="evidence" value="ECO:0007669"/>
    <property type="project" value="TreeGrafter"/>
</dbReference>
<reference evidence="13" key="1">
    <citation type="submission" date="2013-08" db="EMBL/GenBank/DDBJ databases">
        <title>Gene expansion shapes genome architecture in the human pathogen Lichtheimia corymbifera: an evolutionary genomics analysis in the ancient terrestrial Mucorales (Mucoromycotina).</title>
        <authorList>
            <person name="Schwartze V.U."/>
            <person name="Winter S."/>
            <person name="Shelest E."/>
            <person name="Marcet-Houben M."/>
            <person name="Horn F."/>
            <person name="Wehner S."/>
            <person name="Hoffmann K."/>
            <person name="Riege K."/>
            <person name="Sammeth M."/>
            <person name="Nowrousian M."/>
            <person name="Valiante V."/>
            <person name="Linde J."/>
            <person name="Jacobsen I.D."/>
            <person name="Marz M."/>
            <person name="Brakhage A.A."/>
            <person name="Gabaldon T."/>
            <person name="Bocker S."/>
            <person name="Voigt K."/>
        </authorList>
    </citation>
    <scope>NUCLEOTIDE SEQUENCE [LARGE SCALE GENOMIC DNA]</scope>
    <source>
        <strain evidence="13">FSU 9682</strain>
    </source>
</reference>
<dbReference type="Pfam" id="PF22456">
    <property type="entry name" value="PqqF-like_C_4"/>
    <property type="match status" value="1"/>
</dbReference>
<evidence type="ECO:0000313" key="14">
    <source>
        <dbReference type="Proteomes" id="UP000027586"/>
    </source>
</evidence>
<feature type="region of interest" description="Disordered" evidence="8">
    <location>
        <begin position="1017"/>
        <end position="1060"/>
    </location>
</feature>
<dbReference type="FunFam" id="3.30.830.10:FF:000003">
    <property type="entry name" value="Insulin-degrading enzyme"/>
    <property type="match status" value="1"/>
</dbReference>
<accession>A0A068SF95</accession>
<dbReference type="InterPro" id="IPR050626">
    <property type="entry name" value="Peptidase_M16"/>
</dbReference>
<dbReference type="PANTHER" id="PTHR43690">
    <property type="entry name" value="NARDILYSIN"/>
    <property type="match status" value="1"/>
</dbReference>
<dbReference type="Pfam" id="PF05193">
    <property type="entry name" value="Peptidase_M16_C"/>
    <property type="match status" value="1"/>
</dbReference>
<evidence type="ECO:0000313" key="13">
    <source>
        <dbReference type="EMBL" id="CDH59941.1"/>
    </source>
</evidence>
<dbReference type="FunFam" id="3.30.830.10:FF:000005">
    <property type="entry name" value="nardilysin isoform X1"/>
    <property type="match status" value="1"/>
</dbReference>
<dbReference type="OrthoDB" id="952271at2759"/>
<dbReference type="FunFam" id="3.30.830.10:FF:000004">
    <property type="entry name" value="Putative insulin-degrading enzyme"/>
    <property type="match status" value="1"/>
</dbReference>
<evidence type="ECO:0000259" key="9">
    <source>
        <dbReference type="Pfam" id="PF00675"/>
    </source>
</evidence>
<dbReference type="GO" id="GO:0004222">
    <property type="term" value="F:metalloendopeptidase activity"/>
    <property type="evidence" value="ECO:0007669"/>
    <property type="project" value="InterPro"/>
</dbReference>
<dbReference type="Pfam" id="PF00675">
    <property type="entry name" value="Peptidase_M16"/>
    <property type="match status" value="1"/>
</dbReference>
<dbReference type="Pfam" id="PF16187">
    <property type="entry name" value="Peptidase_M16_M"/>
    <property type="match status" value="1"/>
</dbReference>
<dbReference type="InterPro" id="IPR011249">
    <property type="entry name" value="Metalloenz_LuxS/M16"/>
</dbReference>
<feature type="domain" description="Peptidase M16 N-terminal" evidence="9">
    <location>
        <begin position="45"/>
        <end position="182"/>
    </location>
</feature>
<dbReference type="VEuPathDB" id="FungiDB:LCOR_10741.1"/>
<evidence type="ECO:0000259" key="10">
    <source>
        <dbReference type="Pfam" id="PF05193"/>
    </source>
</evidence>
<keyword evidence="6" id="KW-0482">Metalloprotease</keyword>
<dbReference type="GO" id="GO:0046872">
    <property type="term" value="F:metal ion binding"/>
    <property type="evidence" value="ECO:0007669"/>
    <property type="project" value="UniProtKB-KW"/>
</dbReference>
<dbReference type="GO" id="GO:0051603">
    <property type="term" value="P:proteolysis involved in protein catabolic process"/>
    <property type="evidence" value="ECO:0007669"/>
    <property type="project" value="TreeGrafter"/>
</dbReference>
<dbReference type="InterPro" id="IPR032632">
    <property type="entry name" value="Peptidase_M16_M"/>
</dbReference>
<dbReference type="InterPro" id="IPR007863">
    <property type="entry name" value="Peptidase_M16_C"/>
</dbReference>
<feature type="domain" description="Coenzyme PQQ synthesis protein F-like C-terminal lobe" evidence="12">
    <location>
        <begin position="783"/>
        <end position="881"/>
    </location>
</feature>
<keyword evidence="4" id="KW-0378">Hydrolase</keyword>
<organism evidence="13 14">
    <name type="scientific">Lichtheimia corymbifera JMRC:FSU:9682</name>
    <dbReference type="NCBI Taxonomy" id="1263082"/>
    <lineage>
        <taxon>Eukaryota</taxon>
        <taxon>Fungi</taxon>
        <taxon>Fungi incertae sedis</taxon>
        <taxon>Mucoromycota</taxon>
        <taxon>Mucoromycotina</taxon>
        <taxon>Mucoromycetes</taxon>
        <taxon>Mucorales</taxon>
        <taxon>Lichtheimiaceae</taxon>
        <taxon>Lichtheimia</taxon>
    </lineage>
</organism>
<dbReference type="PANTHER" id="PTHR43690:SF18">
    <property type="entry name" value="INSULIN-DEGRADING ENZYME-RELATED"/>
    <property type="match status" value="1"/>
</dbReference>
<dbReference type="Proteomes" id="UP000027586">
    <property type="component" value="Unassembled WGS sequence"/>
</dbReference>
<protein>
    <submittedName>
        <fullName evidence="13">A-pheromone processing metallopeptidase ste23</fullName>
    </submittedName>
</protein>
<evidence type="ECO:0000256" key="7">
    <source>
        <dbReference type="RuleBase" id="RU004447"/>
    </source>
</evidence>
<dbReference type="STRING" id="1263082.A0A068SF95"/>
<keyword evidence="5" id="KW-0862">Zinc</keyword>
<dbReference type="EMBL" id="CBTN010000078">
    <property type="protein sequence ID" value="CDH59941.1"/>
    <property type="molecule type" value="Genomic_DNA"/>
</dbReference>
<feature type="domain" description="Peptidase M16 middle/third" evidence="11">
    <location>
        <begin position="392"/>
        <end position="676"/>
    </location>
</feature>
<evidence type="ECO:0000256" key="6">
    <source>
        <dbReference type="ARBA" id="ARBA00023049"/>
    </source>
</evidence>
<feature type="compositionally biased region" description="Low complexity" evidence="8">
    <location>
        <begin position="932"/>
        <end position="945"/>
    </location>
</feature>
<feature type="region of interest" description="Disordered" evidence="8">
    <location>
        <begin position="928"/>
        <end position="949"/>
    </location>
</feature>
<evidence type="ECO:0000256" key="3">
    <source>
        <dbReference type="ARBA" id="ARBA00022723"/>
    </source>
</evidence>
<dbReference type="GO" id="GO:0005739">
    <property type="term" value="C:mitochondrion"/>
    <property type="evidence" value="ECO:0007669"/>
    <property type="project" value="TreeGrafter"/>
</dbReference>
<evidence type="ECO:0000259" key="11">
    <source>
        <dbReference type="Pfam" id="PF16187"/>
    </source>
</evidence>
<dbReference type="PROSITE" id="PS00143">
    <property type="entry name" value="INSULINASE"/>
    <property type="match status" value="1"/>
</dbReference>
<evidence type="ECO:0000256" key="5">
    <source>
        <dbReference type="ARBA" id="ARBA00022833"/>
    </source>
</evidence>
<dbReference type="AlphaFoldDB" id="A0A068SF95"/>
<feature type="compositionally biased region" description="Polar residues" evidence="8">
    <location>
        <begin position="1017"/>
        <end position="1028"/>
    </location>
</feature>
<dbReference type="MEROPS" id="M16.020"/>
<keyword evidence="3" id="KW-0479">Metal-binding</keyword>
<gene>
    <name evidence="13" type="ORF">LCOR_10741.1</name>
</gene>
<comment type="caution">
    <text evidence="13">The sequence shown here is derived from an EMBL/GenBank/DDBJ whole genome shotgun (WGS) entry which is preliminary data.</text>
</comment>
<dbReference type="InterPro" id="IPR054734">
    <property type="entry name" value="PqqF-like_C_4"/>
</dbReference>
<proteinExistence type="inferred from homology"/>
<sequence length="1089" mass="125235">MVARSFEDWSPSPDGTHHVFNRALECPDSDDRSYRLIRLANKLQVLLVSDPDTDRASAALDVHVGNLSDPDQLEGLAHFCEHLLFMGTEKYPKENDYYSYLSEHSGYANAFTGTENTNYFFEVGHQWLEGALDRFSRFFIDPLFSESCTERELRAVDSEHKKNLQSDCWRIAQVEKTLSNPKHPWRHFETGNLETLMDAPKRRGQDVRQELLKFHETFYSANIMKLCVLGKESLDQLTEWVVDKFSHVKNKNIPVPEFEGHPLTTNELKTQIFVKSVKHNRTLDVTFPFPDQNPYFESQPTNYISHLIGHEGPGSILSYLKKKGWATYLSSGGCFGGRGFGFFHVSVDLTEEGLEHYEDVVMVIFQYIEMLKKVGVKKWIFDEVQSLAAIEFKFAEKYPPSQYTSFLTQQMQSDYPPEWTISGTSLLRKYDPELITKHLSLLRPDNFRLTLASQEFPFGIKCDRVERWYNTEYGILPLSQKLDDMLAHITPNDALSLPTPNEFIPTNLDVNKMIVETKQRKPDLIQETSMLRLWHKKDDTFWVPKANVWILFRNPLTYATPRNAVISTLYISLLEDSLNEYSYNADVAGLSYHFSTDPDGLELSVGGYSDKLPLLLEKVVERMKNIRIEADRFKVIKDQVHRLYRNFFLEPPFQHASYYLTYAIRERMWKCDDLADELADIQLQDVQSFYPTILSHLHIEGLVHGNLDQDEAIQMFRTVQNVLSARPLMPSQFISSRSLNLPAGESFVYQLPVRDAENVNSAIEYYSQVCDVTDIPLRARLSLVAQIAQEPCFNQLRTREQLGYLVFSGVRRHVGTMGLRFIIQSERDTVYLENRVDEFLDMLRDIIVNMTPSEYEAQVDSLIADKQEKFKNMGQEGAKYWNDIDFGYYEFDDVDKDVAELRKVEKQSLVEFFDRYIHPSSPEYRKLSIHLQSQKKPPSQPTQPTHTVESLHTCLTSATTQQPLISLDELKRAVSTDIHAGLPPETVLRKLLVDELKANEQDIENVMGKLAQLHSNTASNGHASTSNQQDDRPLSNGTTGSDTNSGKISPTRDHSQLPRNNQAVTDLIKFKNQMPLSPAAVPFFLFSRI</sequence>
<feature type="compositionally biased region" description="Polar residues" evidence="8">
    <location>
        <begin position="1035"/>
        <end position="1048"/>
    </location>
</feature>